<gene>
    <name evidence="7" type="ORF">PBRA_006479</name>
    <name evidence="8" type="ORF">PLBR_LOCUS1665</name>
</gene>
<evidence type="ECO:0000313" key="7">
    <source>
        <dbReference type="EMBL" id="CEO98365.1"/>
    </source>
</evidence>
<feature type="region of interest" description="Disordered" evidence="6">
    <location>
        <begin position="35"/>
        <end position="55"/>
    </location>
</feature>
<dbReference type="Pfam" id="PF05839">
    <property type="entry name" value="Apc13p"/>
    <property type="match status" value="1"/>
</dbReference>
<dbReference type="InterPro" id="IPR008401">
    <property type="entry name" value="Apc13"/>
</dbReference>
<geneLocation type="mitochondrion" evidence="8"/>
<dbReference type="GO" id="GO:0051301">
    <property type="term" value="P:cell division"/>
    <property type="evidence" value="ECO:0007669"/>
    <property type="project" value="UniProtKB-KW"/>
</dbReference>
<evidence type="ECO:0000256" key="3">
    <source>
        <dbReference type="ARBA" id="ARBA00022776"/>
    </source>
</evidence>
<keyword evidence="5" id="KW-0131">Cell cycle</keyword>
<name>A0A0G4ISX2_PLABS</name>
<accession>A0A0G4ISX2</accession>
<reference evidence="7 9" key="1">
    <citation type="submission" date="2015-02" db="EMBL/GenBank/DDBJ databases">
        <authorList>
            <person name="Chooi Y.-H."/>
        </authorList>
    </citation>
    <scope>NUCLEOTIDE SEQUENCE [LARGE SCALE GENOMIC DNA]</scope>
    <source>
        <strain evidence="7">E3</strain>
    </source>
</reference>
<evidence type="ECO:0000313" key="10">
    <source>
        <dbReference type="Proteomes" id="UP000290189"/>
    </source>
</evidence>
<sequence>MDGQFVSSVHRVRDLLDLVDAKWLSDRLSDDDIDIPAGVDVSSTGTDGTYEIPEPDANADKRWADLGLHEFAESSGISPAK</sequence>
<dbReference type="AlphaFoldDB" id="A0A0G4ISX2"/>
<dbReference type="EMBL" id="CDSF01000084">
    <property type="protein sequence ID" value="CEO98365.1"/>
    <property type="molecule type" value="Genomic_DNA"/>
</dbReference>
<dbReference type="GO" id="GO:0005680">
    <property type="term" value="C:anaphase-promoting complex"/>
    <property type="evidence" value="ECO:0007669"/>
    <property type="project" value="InterPro"/>
</dbReference>
<evidence type="ECO:0000256" key="2">
    <source>
        <dbReference type="ARBA" id="ARBA00022618"/>
    </source>
</evidence>
<evidence type="ECO:0000256" key="1">
    <source>
        <dbReference type="ARBA" id="ARBA00006940"/>
    </source>
</evidence>
<evidence type="ECO:0008006" key="11">
    <source>
        <dbReference type="Google" id="ProtNLM"/>
    </source>
</evidence>
<organism evidence="7 9">
    <name type="scientific">Plasmodiophora brassicae</name>
    <name type="common">Clubroot disease agent</name>
    <dbReference type="NCBI Taxonomy" id="37360"/>
    <lineage>
        <taxon>Eukaryota</taxon>
        <taxon>Sar</taxon>
        <taxon>Rhizaria</taxon>
        <taxon>Endomyxa</taxon>
        <taxon>Phytomyxea</taxon>
        <taxon>Plasmodiophorida</taxon>
        <taxon>Plasmodiophoridae</taxon>
        <taxon>Plasmodiophora</taxon>
    </lineage>
</organism>
<dbReference type="EMBL" id="OVEO01000002">
    <property type="protein sequence ID" value="SPQ94450.1"/>
    <property type="molecule type" value="Genomic_DNA"/>
</dbReference>
<evidence type="ECO:0000313" key="8">
    <source>
        <dbReference type="EMBL" id="SPQ94450.1"/>
    </source>
</evidence>
<dbReference type="Proteomes" id="UP000039324">
    <property type="component" value="Unassembled WGS sequence"/>
</dbReference>
<reference evidence="8 10" key="2">
    <citation type="submission" date="2018-03" db="EMBL/GenBank/DDBJ databases">
        <authorList>
            <person name="Fogelqvist J."/>
        </authorList>
    </citation>
    <scope>NUCLEOTIDE SEQUENCE [LARGE SCALE GENOMIC DNA]</scope>
</reference>
<evidence type="ECO:0000256" key="5">
    <source>
        <dbReference type="ARBA" id="ARBA00023306"/>
    </source>
</evidence>
<dbReference type="Proteomes" id="UP000290189">
    <property type="component" value="Unassembled WGS sequence"/>
</dbReference>
<keyword evidence="9" id="KW-1185">Reference proteome</keyword>
<keyword evidence="4" id="KW-0833">Ubl conjugation pathway</keyword>
<evidence type="ECO:0000313" key="9">
    <source>
        <dbReference type="Proteomes" id="UP000039324"/>
    </source>
</evidence>
<keyword evidence="8" id="KW-0496">Mitochondrion</keyword>
<keyword evidence="3" id="KW-0498">Mitosis</keyword>
<proteinExistence type="inferred from homology"/>
<comment type="similarity">
    <text evidence="1">Belongs to the APC13 family.</text>
</comment>
<keyword evidence="2" id="KW-0132">Cell division</keyword>
<evidence type="ECO:0000256" key="6">
    <source>
        <dbReference type="SAM" id="MobiDB-lite"/>
    </source>
</evidence>
<protein>
    <recommendedName>
        <fullName evidence="11">Anaphase-promoting complex subunit 13</fullName>
    </recommendedName>
</protein>
<evidence type="ECO:0000256" key="4">
    <source>
        <dbReference type="ARBA" id="ARBA00022786"/>
    </source>
</evidence>